<evidence type="ECO:0000313" key="2">
    <source>
        <dbReference type="Proteomes" id="UP001175211"/>
    </source>
</evidence>
<accession>A0AA39NJH1</accession>
<reference evidence="1" key="1">
    <citation type="submission" date="2023-06" db="EMBL/GenBank/DDBJ databases">
        <authorList>
            <consortium name="Lawrence Berkeley National Laboratory"/>
            <person name="Ahrendt S."/>
            <person name="Sahu N."/>
            <person name="Indic B."/>
            <person name="Wong-Bajracharya J."/>
            <person name="Merenyi Z."/>
            <person name="Ke H.-M."/>
            <person name="Monk M."/>
            <person name="Kocsube S."/>
            <person name="Drula E."/>
            <person name="Lipzen A."/>
            <person name="Balint B."/>
            <person name="Henrissat B."/>
            <person name="Andreopoulos B."/>
            <person name="Martin F.M."/>
            <person name="Harder C.B."/>
            <person name="Rigling D."/>
            <person name="Ford K.L."/>
            <person name="Foster G.D."/>
            <person name="Pangilinan J."/>
            <person name="Papanicolaou A."/>
            <person name="Barry K."/>
            <person name="LaButti K."/>
            <person name="Viragh M."/>
            <person name="Koriabine M."/>
            <person name="Yan M."/>
            <person name="Riley R."/>
            <person name="Champramary S."/>
            <person name="Plett K.L."/>
            <person name="Tsai I.J."/>
            <person name="Slot J."/>
            <person name="Sipos G."/>
            <person name="Plett J."/>
            <person name="Nagy L.G."/>
            <person name="Grigoriev I.V."/>
        </authorList>
    </citation>
    <scope>NUCLEOTIDE SEQUENCE</scope>
    <source>
        <strain evidence="1">CCBAS 213</strain>
    </source>
</reference>
<sequence length="129" mass="14497">MNFLWALIAALSVYYVFLSLERALRRRLSSDPDVRLGCRQLGSPSSSPENQGHRCHLWGKVNTYPQLREALVLVLIRIFSIAGLTAARVCHDHFEDVVIIEPEAWLNFCGCKTSPFVESAEQALPNNAI</sequence>
<dbReference type="AlphaFoldDB" id="A0AA39NJH1"/>
<protein>
    <submittedName>
        <fullName evidence="1">Uncharacterized protein</fullName>
    </submittedName>
</protein>
<dbReference type="RefSeq" id="XP_060337319.1">
    <property type="nucleotide sequence ID" value="XM_060482901.1"/>
</dbReference>
<organism evidence="1 2">
    <name type="scientific">Armillaria tabescens</name>
    <name type="common">Ringless honey mushroom</name>
    <name type="synonym">Agaricus tabescens</name>
    <dbReference type="NCBI Taxonomy" id="1929756"/>
    <lineage>
        <taxon>Eukaryota</taxon>
        <taxon>Fungi</taxon>
        <taxon>Dikarya</taxon>
        <taxon>Basidiomycota</taxon>
        <taxon>Agaricomycotina</taxon>
        <taxon>Agaricomycetes</taxon>
        <taxon>Agaricomycetidae</taxon>
        <taxon>Agaricales</taxon>
        <taxon>Marasmiineae</taxon>
        <taxon>Physalacriaceae</taxon>
        <taxon>Desarmillaria</taxon>
    </lineage>
</organism>
<name>A0AA39NJH1_ARMTA</name>
<evidence type="ECO:0000313" key="1">
    <source>
        <dbReference type="EMBL" id="KAK0466727.1"/>
    </source>
</evidence>
<keyword evidence="2" id="KW-1185">Reference proteome</keyword>
<proteinExistence type="predicted"/>
<dbReference type="EMBL" id="JAUEPS010000003">
    <property type="protein sequence ID" value="KAK0466727.1"/>
    <property type="molecule type" value="Genomic_DNA"/>
</dbReference>
<gene>
    <name evidence="1" type="ORF">EV420DRAFT_644298</name>
</gene>
<dbReference type="GeneID" id="85366449"/>
<comment type="caution">
    <text evidence="1">The sequence shown here is derived from an EMBL/GenBank/DDBJ whole genome shotgun (WGS) entry which is preliminary data.</text>
</comment>
<dbReference type="Proteomes" id="UP001175211">
    <property type="component" value="Unassembled WGS sequence"/>
</dbReference>